<evidence type="ECO:0008006" key="9">
    <source>
        <dbReference type="Google" id="ProtNLM"/>
    </source>
</evidence>
<dbReference type="GO" id="GO:0016020">
    <property type="term" value="C:membrane"/>
    <property type="evidence" value="ECO:0007669"/>
    <property type="project" value="UniProtKB-SubCell"/>
</dbReference>
<dbReference type="PANTHER" id="PTHR31885">
    <property type="entry name" value="GH04784P"/>
    <property type="match status" value="1"/>
</dbReference>
<evidence type="ECO:0000256" key="2">
    <source>
        <dbReference type="ARBA" id="ARBA00007375"/>
    </source>
</evidence>
<keyword evidence="4 6" id="KW-1133">Transmembrane helix</keyword>
<keyword evidence="3 6" id="KW-0812">Transmembrane</keyword>
<dbReference type="KEGG" id="fbr:FBFL15_1215"/>
<feature type="transmembrane region" description="Helical" evidence="6">
    <location>
        <begin position="199"/>
        <end position="217"/>
    </location>
</feature>
<dbReference type="STRING" id="1034807.FBFL15_1215"/>
<comment type="subcellular location">
    <subcellularLocation>
        <location evidence="1">Membrane</location>
        <topology evidence="1">Multi-pass membrane protein</topology>
    </subcellularLocation>
</comment>
<feature type="transmembrane region" description="Helical" evidence="6">
    <location>
        <begin position="138"/>
        <end position="157"/>
    </location>
</feature>
<feature type="transmembrane region" description="Helical" evidence="6">
    <location>
        <begin position="7"/>
        <end position="25"/>
    </location>
</feature>
<keyword evidence="8" id="KW-1185">Reference proteome</keyword>
<sequence>MMKTINLIQKLFFINAVVYLILLSIECPFAPFFKALIVLILMAKVVFQEPFPTKKIVLYALFFSWLGDVLLIFNTKSALFFIFGLVGFLISHVFYCLTFIQQKNAAVLPLKLQLMVAICFTIYFFYILSILYPYLGTLKIPVIVYAMVITFMGFFGLKISLYVYKNDHFNITIGAVLFVFSDSILAINKFATPIQNGNFIIMLSYILAQYLLISGIIKQNKH</sequence>
<feature type="transmembrane region" description="Helical" evidence="6">
    <location>
        <begin position="79"/>
        <end position="100"/>
    </location>
</feature>
<dbReference type="InterPro" id="IPR012506">
    <property type="entry name" value="TMEM86B-like"/>
</dbReference>
<dbReference type="GO" id="GO:0016787">
    <property type="term" value="F:hydrolase activity"/>
    <property type="evidence" value="ECO:0007669"/>
    <property type="project" value="TreeGrafter"/>
</dbReference>
<evidence type="ECO:0000313" key="8">
    <source>
        <dbReference type="Proteomes" id="UP000009186"/>
    </source>
</evidence>
<evidence type="ECO:0000256" key="4">
    <source>
        <dbReference type="ARBA" id="ARBA00022989"/>
    </source>
</evidence>
<dbReference type="Pfam" id="PF07947">
    <property type="entry name" value="YhhN"/>
    <property type="match status" value="1"/>
</dbReference>
<dbReference type="RefSeq" id="WP_014083767.1">
    <property type="nucleotide sequence ID" value="NC_016001.1"/>
</dbReference>
<accession>G2Z789</accession>
<feature type="transmembrane region" description="Helical" evidence="6">
    <location>
        <begin position="169"/>
        <end position="187"/>
    </location>
</feature>
<dbReference type="EMBL" id="FQ859183">
    <property type="protein sequence ID" value="CCB69300.1"/>
    <property type="molecule type" value="Genomic_DNA"/>
</dbReference>
<dbReference type="AlphaFoldDB" id="G2Z789"/>
<evidence type="ECO:0000256" key="3">
    <source>
        <dbReference type="ARBA" id="ARBA00022692"/>
    </source>
</evidence>
<evidence type="ECO:0000256" key="6">
    <source>
        <dbReference type="SAM" id="Phobius"/>
    </source>
</evidence>
<feature type="transmembrane region" description="Helical" evidence="6">
    <location>
        <begin position="56"/>
        <end position="73"/>
    </location>
</feature>
<dbReference type="HOGENOM" id="CLU_079086_0_1_10"/>
<reference evidence="7 8" key="1">
    <citation type="journal article" date="2011" name="Appl. Environ. Microbiol.">
        <title>Complete genome sequence of the fish pathogen Flavobacterium branchiophilum.</title>
        <authorList>
            <consortium name="1:IP"/>
            <consortium name="Microbial Evolutionary Genomics,F-75015 Paris"/>
            <consortium name="France 2:CNRS"/>
            <consortium name="URA2171"/>
            <consortium name="F-75015 Paris,France 3:Unite de Virologie et Immunologie Mol."/>
            <consortium name="INRA,78352 Jouy en Josas Cedex"/>
            <consortium name="France. 4:Unite de Mathemathique"/>
            <consortium name="Informatique et Genome,INRA"/>
            <consortium name="78352 Jouy en Josas Cedex"/>
            <consortium name="France. 5:CEA/Genoscope"/>
            <consortium name="Evry"/>
            <consortium name="France"/>
            <person name="Touchon M."/>
            <person name="Barbier P."/>
            <person name="Bernardet J.F."/>
            <person name="Loux V."/>
            <person name="Vacherie B."/>
            <person name="Barbe V."/>
            <person name="Rocha E.P."/>
            <person name="Duchaud E."/>
        </authorList>
    </citation>
    <scope>NUCLEOTIDE SEQUENCE [LARGE SCALE GENOMIC DNA]</scope>
    <source>
        <strain evidence="7 8">FL-15</strain>
    </source>
</reference>
<evidence type="ECO:0000313" key="7">
    <source>
        <dbReference type="EMBL" id="CCB69300.1"/>
    </source>
</evidence>
<dbReference type="Proteomes" id="UP000009186">
    <property type="component" value="Chromosome"/>
</dbReference>
<feature type="transmembrane region" description="Helical" evidence="6">
    <location>
        <begin position="112"/>
        <end position="132"/>
    </location>
</feature>
<gene>
    <name evidence="7" type="ordered locus">FBFL15_1215</name>
</gene>
<evidence type="ECO:0000256" key="1">
    <source>
        <dbReference type="ARBA" id="ARBA00004141"/>
    </source>
</evidence>
<organism evidence="7 8">
    <name type="scientific">Flavobacterium branchiophilum (strain FL-15)</name>
    <dbReference type="NCBI Taxonomy" id="1034807"/>
    <lineage>
        <taxon>Bacteria</taxon>
        <taxon>Pseudomonadati</taxon>
        <taxon>Bacteroidota</taxon>
        <taxon>Flavobacteriia</taxon>
        <taxon>Flavobacteriales</taxon>
        <taxon>Flavobacteriaceae</taxon>
        <taxon>Flavobacterium</taxon>
    </lineage>
</organism>
<keyword evidence="5 6" id="KW-0472">Membrane</keyword>
<evidence type="ECO:0000256" key="5">
    <source>
        <dbReference type="ARBA" id="ARBA00023136"/>
    </source>
</evidence>
<proteinExistence type="inferred from homology"/>
<dbReference type="eggNOG" id="COG3714">
    <property type="taxonomic scope" value="Bacteria"/>
</dbReference>
<comment type="similarity">
    <text evidence="2">Belongs to the TMEM86 family.</text>
</comment>
<protein>
    <recommendedName>
        <fullName evidence="9">Lysoplasmalogenase</fullName>
    </recommendedName>
</protein>
<name>G2Z789_FLABF</name>
<dbReference type="PANTHER" id="PTHR31885:SF6">
    <property type="entry name" value="GH04784P"/>
    <property type="match status" value="1"/>
</dbReference>